<gene>
    <name evidence="2" type="ORF">R3P38DRAFT_2759639</name>
</gene>
<evidence type="ECO:0000313" key="3">
    <source>
        <dbReference type="Proteomes" id="UP001362999"/>
    </source>
</evidence>
<evidence type="ECO:0000313" key="2">
    <source>
        <dbReference type="EMBL" id="KAK7057373.1"/>
    </source>
</evidence>
<reference evidence="2 3" key="1">
    <citation type="journal article" date="2024" name="J Genomics">
        <title>Draft genome sequencing and assembly of Favolaschia claudopus CIRM-BRFM 2984 isolated from oak limbs.</title>
        <authorList>
            <person name="Navarro D."/>
            <person name="Drula E."/>
            <person name="Chaduli D."/>
            <person name="Cazenave R."/>
            <person name="Ahrendt S."/>
            <person name="Wang J."/>
            <person name="Lipzen A."/>
            <person name="Daum C."/>
            <person name="Barry K."/>
            <person name="Grigoriev I.V."/>
            <person name="Favel A."/>
            <person name="Rosso M.N."/>
            <person name="Martin F."/>
        </authorList>
    </citation>
    <scope>NUCLEOTIDE SEQUENCE [LARGE SCALE GENOMIC DNA]</scope>
    <source>
        <strain evidence="2 3">CIRM-BRFM 2984</strain>
    </source>
</reference>
<name>A0AAW0DYE6_9AGAR</name>
<accession>A0AAW0DYE6</accession>
<proteinExistence type="predicted"/>
<feature type="compositionally biased region" description="Low complexity" evidence="1">
    <location>
        <begin position="24"/>
        <end position="35"/>
    </location>
</feature>
<dbReference type="Proteomes" id="UP001362999">
    <property type="component" value="Unassembled WGS sequence"/>
</dbReference>
<comment type="caution">
    <text evidence="2">The sequence shown here is derived from an EMBL/GenBank/DDBJ whole genome shotgun (WGS) entry which is preliminary data.</text>
</comment>
<keyword evidence="3" id="KW-1185">Reference proteome</keyword>
<sequence length="429" mass="48481">MAECKDLHRSRRNGRRSCFPGRDPSPGGHSAHSSPQNLAHFPPLPEIRIEIFVWLAPALTYSPAALHSQLELSNTLPLSLKLFFAAQNHTELMHLLTLFSLLLRHSQRWDSLLIGTYEDDAAFHAIQEARHRLDKLRYLEVKAWVSPWSNDLSHVFSETPNLMEVHFLQPAFTSASPRIHLPWLQLTCLHLVAARDSALGQAENLVELVYYDASPSELSTDTCHVVVLPRLHRLSLLAGDEITNSLFAPRLRDLAVTFAAGNIPRFLYRSACNLSRLSLISPSTAVLILQVVQQTGRLSQLRLALNADSDHEACVPAYNTFLTELFLSMTLTGGTSNLFMSTPPRNRHPDFDEAFYHMLTSQWNSQPPNVHSLRCVQTKAPLSVWSSIWQRLKVLRLDGLHSTKPIWSPEEDEKWEAHMADEGRMAFAD</sequence>
<protein>
    <submittedName>
        <fullName evidence="2">Uncharacterized protein</fullName>
    </submittedName>
</protein>
<evidence type="ECO:0000256" key="1">
    <source>
        <dbReference type="SAM" id="MobiDB-lite"/>
    </source>
</evidence>
<organism evidence="2 3">
    <name type="scientific">Favolaschia claudopus</name>
    <dbReference type="NCBI Taxonomy" id="2862362"/>
    <lineage>
        <taxon>Eukaryota</taxon>
        <taxon>Fungi</taxon>
        <taxon>Dikarya</taxon>
        <taxon>Basidiomycota</taxon>
        <taxon>Agaricomycotina</taxon>
        <taxon>Agaricomycetes</taxon>
        <taxon>Agaricomycetidae</taxon>
        <taxon>Agaricales</taxon>
        <taxon>Marasmiineae</taxon>
        <taxon>Mycenaceae</taxon>
        <taxon>Favolaschia</taxon>
    </lineage>
</organism>
<dbReference type="AlphaFoldDB" id="A0AAW0DYE6"/>
<dbReference type="EMBL" id="JAWWNJ010000004">
    <property type="protein sequence ID" value="KAK7057373.1"/>
    <property type="molecule type" value="Genomic_DNA"/>
</dbReference>
<feature type="region of interest" description="Disordered" evidence="1">
    <location>
        <begin position="1"/>
        <end position="37"/>
    </location>
</feature>